<proteinExistence type="predicted"/>
<comment type="caution">
    <text evidence="1">The sequence shown here is derived from an EMBL/GenBank/DDBJ whole genome shotgun (WGS) entry which is preliminary data.</text>
</comment>
<keyword evidence="2" id="KW-1185">Reference proteome</keyword>
<protein>
    <submittedName>
        <fullName evidence="1">Uncharacterized protein</fullName>
    </submittedName>
</protein>
<reference evidence="1 2" key="1">
    <citation type="submission" date="2019-02" db="EMBL/GenBank/DDBJ databases">
        <title>Sequencing the genomes of 1000 actinobacteria strains.</title>
        <authorList>
            <person name="Klenk H.-P."/>
        </authorList>
    </citation>
    <scope>NUCLEOTIDE SEQUENCE [LARGE SCALE GENOMIC DNA]</scope>
    <source>
        <strain evidence="1 2">DSM 44509</strain>
    </source>
</reference>
<dbReference type="EMBL" id="SHKV01000001">
    <property type="protein sequence ID" value="RZU33404.1"/>
    <property type="molecule type" value="Genomic_DNA"/>
</dbReference>
<evidence type="ECO:0000313" key="1">
    <source>
        <dbReference type="EMBL" id="RZU33404.1"/>
    </source>
</evidence>
<organism evidence="1 2">
    <name type="scientific">Blastococcus saxobsidens</name>
    <dbReference type="NCBI Taxonomy" id="138336"/>
    <lineage>
        <taxon>Bacteria</taxon>
        <taxon>Bacillati</taxon>
        <taxon>Actinomycetota</taxon>
        <taxon>Actinomycetes</taxon>
        <taxon>Geodermatophilales</taxon>
        <taxon>Geodermatophilaceae</taxon>
        <taxon>Blastococcus</taxon>
    </lineage>
</organism>
<evidence type="ECO:0000313" key="2">
    <source>
        <dbReference type="Proteomes" id="UP000292507"/>
    </source>
</evidence>
<name>A0A4Q7YA27_9ACTN</name>
<sequence length="270" mass="29982">MAAMSSQWAQPLARLSEQLGRQWTEPLAEGLRLAMPRFVPHYKIGPFPELKATLDDIRRRHFPPNWPEDIKLGRVVEVIQQDGLPLVWVPRRSDLVASVLNAADRPARVALLVDHSDELIEDCRSVLVPVTTDRVASQLPLAPRAIDAFAAGHHEAAQALAVLVTDAALQGWITGNYEAVAEAVRFDPKEVPFTLLRLQAAVAPLDSFKKRYFGEESLPEPLSRNVVVHYADAAHFTRANALIALLLMASILRTLQDFEERADQRRGSAA</sequence>
<accession>A0A4Q7YA27</accession>
<gene>
    <name evidence="1" type="ORF">BKA19_3126</name>
</gene>
<dbReference type="Proteomes" id="UP000292507">
    <property type="component" value="Unassembled WGS sequence"/>
</dbReference>
<dbReference type="AlphaFoldDB" id="A0A4Q7YA27"/>